<dbReference type="Proteomes" id="UP001209878">
    <property type="component" value="Unassembled WGS sequence"/>
</dbReference>
<evidence type="ECO:0000256" key="5">
    <source>
        <dbReference type="ARBA" id="ARBA00022490"/>
    </source>
</evidence>
<dbReference type="PROSITE" id="PS51042">
    <property type="entry name" value="CUT"/>
    <property type="match status" value="1"/>
</dbReference>
<dbReference type="GO" id="GO:0003779">
    <property type="term" value="F:actin binding"/>
    <property type="evidence" value="ECO:0007669"/>
    <property type="project" value="UniProtKB-KW"/>
</dbReference>
<keyword evidence="14" id="KW-0175">Coiled coil</keyword>
<dbReference type="InterPro" id="IPR001605">
    <property type="entry name" value="PH_dom-spectrin-type"/>
</dbReference>
<evidence type="ECO:0000256" key="15">
    <source>
        <dbReference type="SAM" id="MobiDB-lite"/>
    </source>
</evidence>
<keyword evidence="6" id="KW-0677">Repeat</keyword>
<dbReference type="PRINTS" id="PR00683">
    <property type="entry name" value="SPECTRINPH"/>
</dbReference>
<evidence type="ECO:0000256" key="7">
    <source>
        <dbReference type="ARBA" id="ARBA00023015"/>
    </source>
</evidence>
<evidence type="ECO:0000256" key="11">
    <source>
        <dbReference type="ARBA" id="ARBA00023203"/>
    </source>
</evidence>
<dbReference type="EMBL" id="JAODUO010000185">
    <property type="protein sequence ID" value="KAK2186880.1"/>
    <property type="molecule type" value="Genomic_DNA"/>
</dbReference>
<dbReference type="GO" id="GO:0003677">
    <property type="term" value="F:DNA binding"/>
    <property type="evidence" value="ECO:0007669"/>
    <property type="project" value="UniProtKB-KW"/>
</dbReference>
<comment type="subcellular location">
    <subcellularLocation>
        <location evidence="2">Cytoplasm</location>
        <location evidence="2">Cytoskeleton</location>
    </subcellularLocation>
    <subcellularLocation>
        <location evidence="1">Nucleus</location>
    </subcellularLocation>
</comment>
<keyword evidence="4" id="KW-0117">Actin capping</keyword>
<evidence type="ECO:0000313" key="19">
    <source>
        <dbReference type="Proteomes" id="UP001209878"/>
    </source>
</evidence>
<proteinExistence type="inferred from homology"/>
<keyword evidence="19" id="KW-1185">Reference proteome</keyword>
<dbReference type="Pfam" id="PF00435">
    <property type="entry name" value="Spectrin"/>
    <property type="match status" value="6"/>
</dbReference>
<dbReference type="FunFam" id="1.20.58.60:FF:000013">
    <property type="entry name" value="Spectrin alpha chain, non-erythrocytic 1"/>
    <property type="match status" value="1"/>
</dbReference>
<feature type="domain" description="CUT" evidence="17">
    <location>
        <begin position="554"/>
        <end position="641"/>
    </location>
</feature>
<comment type="similarity">
    <text evidence="3">Belongs to the spectrin family.</text>
</comment>
<feature type="region of interest" description="Disordered" evidence="15">
    <location>
        <begin position="636"/>
        <end position="656"/>
    </location>
</feature>
<dbReference type="GO" id="GO:0005737">
    <property type="term" value="C:cytoplasm"/>
    <property type="evidence" value="ECO:0007669"/>
    <property type="project" value="UniProtKB-ARBA"/>
</dbReference>
<dbReference type="SUPFAM" id="SSF50729">
    <property type="entry name" value="PH domain-like"/>
    <property type="match status" value="1"/>
</dbReference>
<dbReference type="InterPro" id="IPR018159">
    <property type="entry name" value="Spectrin/alpha-actinin"/>
</dbReference>
<dbReference type="GO" id="GO:0005634">
    <property type="term" value="C:nucleus"/>
    <property type="evidence" value="ECO:0007669"/>
    <property type="project" value="UniProtKB-SubCell"/>
</dbReference>
<dbReference type="FunFam" id="1.20.58.60:FF:000135">
    <property type="entry name" value="Spectrin beta chain, non-erythrocytic"/>
    <property type="match status" value="1"/>
</dbReference>
<dbReference type="AlphaFoldDB" id="A0AAD9P2D0"/>
<dbReference type="InterPro" id="IPR003350">
    <property type="entry name" value="CUT_dom"/>
</dbReference>
<dbReference type="GO" id="GO:0016020">
    <property type="term" value="C:membrane"/>
    <property type="evidence" value="ECO:0007669"/>
    <property type="project" value="UniProtKB-ARBA"/>
</dbReference>
<feature type="region of interest" description="Disordered" evidence="15">
    <location>
        <begin position="731"/>
        <end position="781"/>
    </location>
</feature>
<dbReference type="Gene3D" id="2.30.29.30">
    <property type="entry name" value="Pleckstrin-homology domain (PH domain)/Phosphotyrosine-binding domain (PTB)"/>
    <property type="match status" value="1"/>
</dbReference>
<dbReference type="InterPro" id="IPR002017">
    <property type="entry name" value="Spectrin_repeat"/>
</dbReference>
<dbReference type="SUPFAM" id="SSF46966">
    <property type="entry name" value="Spectrin repeat"/>
    <property type="match status" value="5"/>
</dbReference>
<evidence type="ECO:0008006" key="20">
    <source>
        <dbReference type="Google" id="ProtNLM"/>
    </source>
</evidence>
<evidence type="ECO:0000256" key="14">
    <source>
        <dbReference type="SAM" id="Coils"/>
    </source>
</evidence>
<keyword evidence="13" id="KW-0539">Nucleus</keyword>
<dbReference type="GO" id="GO:0005856">
    <property type="term" value="C:cytoskeleton"/>
    <property type="evidence" value="ECO:0007669"/>
    <property type="project" value="UniProtKB-SubCell"/>
</dbReference>
<dbReference type="SMART" id="SM00150">
    <property type="entry name" value="SPEC"/>
    <property type="match status" value="6"/>
</dbReference>
<comment type="caution">
    <text evidence="18">The sequence shown here is derived from an EMBL/GenBank/DDBJ whole genome shotgun (WGS) entry which is preliminary data.</text>
</comment>
<dbReference type="SMART" id="SM00233">
    <property type="entry name" value="PH"/>
    <property type="match status" value="1"/>
</dbReference>
<dbReference type="CDD" id="cd10571">
    <property type="entry name" value="PH_beta_spectrin"/>
    <property type="match status" value="1"/>
</dbReference>
<feature type="domain" description="PH" evidence="16">
    <location>
        <begin position="814"/>
        <end position="985"/>
    </location>
</feature>
<evidence type="ECO:0000256" key="10">
    <source>
        <dbReference type="ARBA" id="ARBA00023163"/>
    </source>
</evidence>
<feature type="compositionally biased region" description="Pro residues" evidence="15">
    <location>
        <begin position="740"/>
        <end position="750"/>
    </location>
</feature>
<keyword evidence="8" id="KW-0238">DNA-binding</keyword>
<evidence type="ECO:0000256" key="3">
    <source>
        <dbReference type="ARBA" id="ARBA00006826"/>
    </source>
</evidence>
<dbReference type="FunFam" id="1.20.58.60:FF:000011">
    <property type="entry name" value="Spectrin beta chain"/>
    <property type="match status" value="1"/>
</dbReference>
<keyword evidence="7" id="KW-0805">Transcription regulation</keyword>
<evidence type="ECO:0000256" key="4">
    <source>
        <dbReference type="ARBA" id="ARBA00022467"/>
    </source>
</evidence>
<keyword evidence="10" id="KW-0804">Transcription</keyword>
<dbReference type="PROSITE" id="PS50003">
    <property type="entry name" value="PH_DOMAIN"/>
    <property type="match status" value="1"/>
</dbReference>
<evidence type="ECO:0000256" key="6">
    <source>
        <dbReference type="ARBA" id="ARBA00022737"/>
    </source>
</evidence>
<feature type="compositionally biased region" description="Basic and acidic residues" evidence="15">
    <location>
        <begin position="1123"/>
        <end position="1134"/>
    </location>
</feature>
<dbReference type="CDD" id="cd00176">
    <property type="entry name" value="SPEC"/>
    <property type="match status" value="4"/>
</dbReference>
<dbReference type="Gene3D" id="1.20.58.60">
    <property type="match status" value="4"/>
</dbReference>
<keyword evidence="12" id="KW-0206">Cytoskeleton</keyword>
<feature type="compositionally biased region" description="Pro residues" evidence="15">
    <location>
        <begin position="1071"/>
        <end position="1084"/>
    </location>
</feature>
<evidence type="ECO:0000256" key="2">
    <source>
        <dbReference type="ARBA" id="ARBA00004245"/>
    </source>
</evidence>
<keyword evidence="9" id="KW-0371">Homeobox</keyword>
<dbReference type="GO" id="GO:0051693">
    <property type="term" value="P:actin filament capping"/>
    <property type="evidence" value="ECO:0007669"/>
    <property type="project" value="UniProtKB-KW"/>
</dbReference>
<feature type="compositionally biased region" description="Basic residues" evidence="15">
    <location>
        <begin position="1204"/>
        <end position="1220"/>
    </location>
</feature>
<feature type="compositionally biased region" description="Polar residues" evidence="15">
    <location>
        <begin position="1168"/>
        <end position="1191"/>
    </location>
</feature>
<reference evidence="18" key="1">
    <citation type="journal article" date="2023" name="Mol. Biol. Evol.">
        <title>Third-Generation Sequencing Reveals the Adaptive Role of the Epigenome in Three Deep-Sea Polychaetes.</title>
        <authorList>
            <person name="Perez M."/>
            <person name="Aroh O."/>
            <person name="Sun Y."/>
            <person name="Lan Y."/>
            <person name="Juniper S.K."/>
            <person name="Young C.R."/>
            <person name="Angers B."/>
            <person name="Qian P.Y."/>
        </authorList>
    </citation>
    <scope>NUCLEOTIDE SEQUENCE</scope>
    <source>
        <strain evidence="18">R07B-5</strain>
    </source>
</reference>
<feature type="coiled-coil region" evidence="14">
    <location>
        <begin position="68"/>
        <end position="127"/>
    </location>
</feature>
<keyword evidence="11" id="KW-0009">Actin-binding</keyword>
<gene>
    <name evidence="18" type="ORF">NP493_185g03004</name>
</gene>
<evidence type="ECO:0000256" key="9">
    <source>
        <dbReference type="ARBA" id="ARBA00023155"/>
    </source>
</evidence>
<dbReference type="InterPro" id="IPR011993">
    <property type="entry name" value="PH-like_dom_sf"/>
</dbReference>
<dbReference type="PANTHER" id="PTHR11915">
    <property type="entry name" value="SPECTRIN/FILAMIN RELATED CYTOSKELETAL PROTEIN"/>
    <property type="match status" value="1"/>
</dbReference>
<evidence type="ECO:0000259" key="16">
    <source>
        <dbReference type="PROSITE" id="PS50003"/>
    </source>
</evidence>
<evidence type="ECO:0000256" key="13">
    <source>
        <dbReference type="ARBA" id="ARBA00023242"/>
    </source>
</evidence>
<keyword evidence="5" id="KW-0963">Cytoplasm</keyword>
<evidence type="ECO:0000256" key="1">
    <source>
        <dbReference type="ARBA" id="ARBA00004123"/>
    </source>
</evidence>
<evidence type="ECO:0000313" key="18">
    <source>
        <dbReference type="EMBL" id="KAK2186880.1"/>
    </source>
</evidence>
<name>A0AAD9P2D0_RIDPI</name>
<organism evidence="18 19">
    <name type="scientific">Ridgeia piscesae</name>
    <name type="common">Tubeworm</name>
    <dbReference type="NCBI Taxonomy" id="27915"/>
    <lineage>
        <taxon>Eukaryota</taxon>
        <taxon>Metazoa</taxon>
        <taxon>Spiralia</taxon>
        <taxon>Lophotrochozoa</taxon>
        <taxon>Annelida</taxon>
        <taxon>Polychaeta</taxon>
        <taxon>Sedentaria</taxon>
        <taxon>Canalipalpata</taxon>
        <taxon>Sabellida</taxon>
        <taxon>Siboglinidae</taxon>
        <taxon>Ridgeia</taxon>
    </lineage>
</organism>
<accession>A0AAD9P2D0</accession>
<feature type="compositionally biased region" description="Polar residues" evidence="15">
    <location>
        <begin position="1147"/>
        <end position="1158"/>
    </location>
</feature>
<dbReference type="CDD" id="cd22249">
    <property type="entry name" value="UDM1_RNF168_RNF169-like"/>
    <property type="match status" value="1"/>
</dbReference>
<sequence>MDELSDRANNIAERYESLAEPCQIRRDNLRDALQLYEFSRDVDDELSWIQEKQPNAASTDLGSSLTAVQNLQKKHQALESEINSHEQLIESVAATAEKMINDGHYAAKDVREKLDDLLTQLRELKGQAAERRVKLLDAVESQMFYTKVAEAESWINEKKPLLVSSDLGRDEDAVQTMLKKLDALDLDIENFGHTITELGALSKGLVKRGHFDSKNIQRQQMSIESKYRQLREFAVLRRRRLVDNRKLFEFLREADDVAIWLKERAAIAGSDDYGTDLEHVEMLRQKFDDFMRDLVASEERVNNVRTMATTLTSGGHNESETIQQRSDEISQMWAEVKDTTEARKEALAGARQVHTFVRDADDAIEWIQEKELLICTDDYGGDLQSVQALLAKHEGYEQDLAAISAQVESITTEAEKLLRQFPEAHEHIHEKHEEMVQSWNALLSKATLRKDKLIMAENLQMYFNDYRELTAWCSEMMAIITSDDLAKDVTGAETMISRHKEHRAEIDTRLKDFTKFTQTGQALIAEGHFLSDEIQQKIDNLNKYLDTLLKTWQQRQLLYEQNLDLQQLKREMDQLDIWLNFREAALADDNLGDSIDAVEELLRKHDDFEKTVEAQEDKFNAIRRLTLLEQSFESQKQREEESRLEQEKAREREKLEEKKRLEQERILKERQKEAEEKKTMEMLHKRRQEIEEAEVRTTKAATAEKEASDRLSPTILLPDEVEGLINRSHSFRGAKEEKPVPPSQVPPTTVPPNDGAKLSPPMSPTGGLAPPKSPKVTRTESLKVEKVKRTLSLRAVRHTPSFKDKYKLPTSLPPAEIEGVMERKQDLQSGGKRATIRSWKTFYTVLCGQLLCFFKDKSGVLSSVTCVTHVICVVCVTRVTCVICVTCITHVTCVICVTRVTGVTRVICFTRVICVTCVMALPTRRTRQPHPHSPYLHATCEIAATYTKKKNVLRLRLQDGSEYLFMAQTHAHMMEWLHKLQFHAELPPEQQLLNYDEVKRGSPADSPATSPRGAPPRAPSPLSSLASSESSGSRRVSNTSGSMSPRHGTDDSDKVTPLMLPSDEVTDDDNLPPPIVTSAPPPLPRGGAPSDSDFDDDWLGAAFAADDSVTHSSEPSPRGSIHSSHDSPRPDHKGLAPKSSAPPVINLSESEPSYTNGDGQHAAVKTGRSASTLPQGISLSDASRGRTSSLDSGPGGDPLAKPFKDKKRHSMFGGIFKKKKDKGDKQ</sequence>
<feature type="compositionally biased region" description="Low complexity" evidence="15">
    <location>
        <begin position="1020"/>
        <end position="1042"/>
    </location>
</feature>
<protein>
    <recommendedName>
        <fullName evidence="20">PH domain-containing protein</fullName>
    </recommendedName>
</protein>
<evidence type="ECO:0000256" key="12">
    <source>
        <dbReference type="ARBA" id="ARBA00023212"/>
    </source>
</evidence>
<feature type="coiled-coil region" evidence="14">
    <location>
        <begin position="386"/>
        <end position="420"/>
    </location>
</feature>
<feature type="region of interest" description="Disordered" evidence="15">
    <location>
        <begin position="690"/>
        <end position="709"/>
    </location>
</feature>
<feature type="region of interest" description="Disordered" evidence="15">
    <location>
        <begin position="999"/>
        <end position="1226"/>
    </location>
</feature>
<evidence type="ECO:0000256" key="8">
    <source>
        <dbReference type="ARBA" id="ARBA00023125"/>
    </source>
</evidence>
<dbReference type="GO" id="GO:0005543">
    <property type="term" value="F:phospholipid binding"/>
    <property type="evidence" value="ECO:0007669"/>
    <property type="project" value="InterPro"/>
</dbReference>
<evidence type="ECO:0000259" key="17">
    <source>
        <dbReference type="PROSITE" id="PS51042"/>
    </source>
</evidence>
<dbReference type="FunFam" id="1.20.58.60:FF:000019">
    <property type="entry name" value="Spectrin beta chain"/>
    <property type="match status" value="1"/>
</dbReference>
<dbReference type="InterPro" id="IPR001849">
    <property type="entry name" value="PH_domain"/>
</dbReference>